<evidence type="ECO:0000313" key="2">
    <source>
        <dbReference type="Proteomes" id="UP000580517"/>
    </source>
</evidence>
<organism evidence="1 2">
    <name type="scientific">Allopusillimonas soli</name>
    <dbReference type="NCBI Taxonomy" id="659016"/>
    <lineage>
        <taxon>Bacteria</taxon>
        <taxon>Pseudomonadati</taxon>
        <taxon>Pseudomonadota</taxon>
        <taxon>Betaproteobacteria</taxon>
        <taxon>Burkholderiales</taxon>
        <taxon>Alcaligenaceae</taxon>
        <taxon>Allopusillimonas</taxon>
    </lineage>
</organism>
<proteinExistence type="predicted"/>
<protein>
    <submittedName>
        <fullName evidence="1">Uncharacterized protein</fullName>
    </submittedName>
</protein>
<dbReference type="RefSeq" id="WP_129968475.1">
    <property type="nucleotide sequence ID" value="NZ_JACCEW010000002.1"/>
</dbReference>
<gene>
    <name evidence="1" type="ORF">H0A68_06425</name>
</gene>
<dbReference type="Proteomes" id="UP000580517">
    <property type="component" value="Unassembled WGS sequence"/>
</dbReference>
<evidence type="ECO:0000313" key="1">
    <source>
        <dbReference type="EMBL" id="NYT36503.1"/>
    </source>
</evidence>
<sequence length="235" mass="26113">MGRLLGAGALALWLNVASELDDETDAWYVTEHLPDRVNIGGYLRARRYQSIDGAREYLTLFEAKTVDDLASEGYLGLVSRISAQSQRIRAGFSGVVRNTFRVISSQGEGTGGVISSWRVAPRDIARQMEMQEIAQWMQEVAAHDSVAAVHWLQAQPQVRARMDSVRAVGKDDAFAETVLLVEATRASVLQSLREHVLSPAQMYQHGWREEAYGLYALMYSISGADRKHNKLGDTS</sequence>
<keyword evidence="2" id="KW-1185">Reference proteome</keyword>
<dbReference type="OrthoDB" id="6537357at2"/>
<dbReference type="AlphaFoldDB" id="A0A853F8S9"/>
<dbReference type="EMBL" id="JACCEW010000002">
    <property type="protein sequence ID" value="NYT36503.1"/>
    <property type="molecule type" value="Genomic_DNA"/>
</dbReference>
<name>A0A853F8S9_9BURK</name>
<reference evidence="1 2" key="1">
    <citation type="submission" date="2020-07" db="EMBL/GenBank/DDBJ databases">
        <title>Taxonomic revisions and descriptions of new bacterial species based on genomic comparisons in the high-G+C-content subgroup of the family Alcaligenaceae.</title>
        <authorList>
            <person name="Szabo A."/>
            <person name="Felfoldi T."/>
        </authorList>
    </citation>
    <scope>NUCLEOTIDE SEQUENCE [LARGE SCALE GENOMIC DNA]</scope>
    <source>
        <strain evidence="1 2">DSM 25264</strain>
    </source>
</reference>
<accession>A0A853F8S9</accession>
<comment type="caution">
    <text evidence="1">The sequence shown here is derived from an EMBL/GenBank/DDBJ whole genome shotgun (WGS) entry which is preliminary data.</text>
</comment>